<dbReference type="PANTHER" id="PTHR42988">
    <property type="entry name" value="PHOSPHOHYDROLASE"/>
    <property type="match status" value="1"/>
</dbReference>
<keyword evidence="3" id="KW-0408">Iron</keyword>
<protein>
    <submittedName>
        <fullName evidence="6">Metallophosphoesterase</fullName>
    </submittedName>
</protein>
<dbReference type="SUPFAM" id="SSF56300">
    <property type="entry name" value="Metallo-dependent phosphatases"/>
    <property type="match status" value="1"/>
</dbReference>
<evidence type="ECO:0000313" key="6">
    <source>
        <dbReference type="EMBL" id="HFM99106.1"/>
    </source>
</evidence>
<comment type="caution">
    <text evidence="6">The sequence shown here is derived from an EMBL/GenBank/DDBJ whole genome shotgun (WGS) entry which is preliminary data.</text>
</comment>
<keyword evidence="1" id="KW-0479">Metal-binding</keyword>
<gene>
    <name evidence="6" type="ORF">ENR64_15380</name>
</gene>
<reference evidence="6" key="1">
    <citation type="journal article" date="2020" name="mSystems">
        <title>Genome- and Community-Level Interaction Insights into Carbon Utilization and Element Cycling Functions of Hydrothermarchaeota in Hydrothermal Sediment.</title>
        <authorList>
            <person name="Zhou Z."/>
            <person name="Liu Y."/>
            <person name="Xu W."/>
            <person name="Pan J."/>
            <person name="Luo Z.H."/>
            <person name="Li M."/>
        </authorList>
    </citation>
    <scope>NUCLEOTIDE SEQUENCE [LARGE SCALE GENOMIC DNA]</scope>
    <source>
        <strain evidence="6">SpSt-418</strain>
    </source>
</reference>
<dbReference type="PIRSF" id="PIRSF035427">
    <property type="entry name" value="All2852"/>
    <property type="match status" value="1"/>
</dbReference>
<dbReference type="InterPro" id="IPR004843">
    <property type="entry name" value="Calcineurin-like_PHP"/>
</dbReference>
<dbReference type="EMBL" id="DSRU01000225">
    <property type="protein sequence ID" value="HFM99106.1"/>
    <property type="molecule type" value="Genomic_DNA"/>
</dbReference>
<dbReference type="GO" id="GO:0046872">
    <property type="term" value="F:metal ion binding"/>
    <property type="evidence" value="ECO:0007669"/>
    <property type="project" value="UniProtKB-KW"/>
</dbReference>
<name>A0A7C3KEY3_9CYAN</name>
<dbReference type="Gene3D" id="3.60.21.10">
    <property type="match status" value="1"/>
</dbReference>
<feature type="domain" description="Calcineurin-like phosphoesterase" evidence="5">
    <location>
        <begin position="5"/>
        <end position="222"/>
    </location>
</feature>
<evidence type="ECO:0000256" key="4">
    <source>
        <dbReference type="ARBA" id="ARBA00025742"/>
    </source>
</evidence>
<evidence type="ECO:0000256" key="1">
    <source>
        <dbReference type="ARBA" id="ARBA00022723"/>
    </source>
</evidence>
<dbReference type="InterPro" id="IPR050884">
    <property type="entry name" value="CNP_phosphodiesterase-III"/>
</dbReference>
<evidence type="ECO:0000256" key="2">
    <source>
        <dbReference type="ARBA" id="ARBA00022801"/>
    </source>
</evidence>
<evidence type="ECO:0000259" key="5">
    <source>
        <dbReference type="Pfam" id="PF00149"/>
    </source>
</evidence>
<dbReference type="InterPro" id="IPR011239">
    <property type="entry name" value="Pesterase_cyn"/>
</dbReference>
<comment type="similarity">
    <text evidence="4">Belongs to the cyclic nucleotide phosphodiesterase class-III family.</text>
</comment>
<evidence type="ECO:0000256" key="3">
    <source>
        <dbReference type="ARBA" id="ARBA00023004"/>
    </source>
</evidence>
<dbReference type="AlphaFoldDB" id="A0A7C3KEY3"/>
<dbReference type="InterPro" id="IPR029052">
    <property type="entry name" value="Metallo-depent_PP-like"/>
</dbReference>
<proteinExistence type="inferred from homology"/>
<sequence length="367" mass="41753">MSLSFRFAIISDLHIALPHTIREHPKRLHLVEVSIPVLETILERLSHLQLDFLLLPGDLTQHGELDNHAWLIQRLKQLPYPVYVIPGNHDIPVLEADGWSIAANDFPRLYQDFGYTNPDWFHYTQQVLPGVRLIGLNSNTFDANGKQMGQLDAAQLQWLEQVLAAHAHEFVMVMIHHNVVDHLPHQSKHPLGQRYILNNAAVLRQILRKAGVQLVFTGHLHVQDIAHSDGVYDITTGSLVTYPHPYRVVEVLTNEQGQRWLHVESGRVEAVDGWATLPQISRDLIGDRSDSFMVKLLTSAPLHLPLEEAMPLVPDLRYFWAEIADGDGLFDFSQFPPKVRRYFESFSAIDTNGYLNLIDNAIALRLS</sequence>
<accession>A0A7C3KEY3</accession>
<dbReference type="Pfam" id="PF00149">
    <property type="entry name" value="Metallophos"/>
    <property type="match status" value="1"/>
</dbReference>
<dbReference type="PANTHER" id="PTHR42988:SF2">
    <property type="entry name" value="CYCLIC NUCLEOTIDE PHOSPHODIESTERASE CBUA0032-RELATED"/>
    <property type="match status" value="1"/>
</dbReference>
<keyword evidence="2" id="KW-0378">Hydrolase</keyword>
<dbReference type="GO" id="GO:0016787">
    <property type="term" value="F:hydrolase activity"/>
    <property type="evidence" value="ECO:0007669"/>
    <property type="project" value="UniProtKB-KW"/>
</dbReference>
<organism evidence="6">
    <name type="scientific">Oscillatoriales cyanobacterium SpSt-418</name>
    <dbReference type="NCBI Taxonomy" id="2282169"/>
    <lineage>
        <taxon>Bacteria</taxon>
        <taxon>Bacillati</taxon>
        <taxon>Cyanobacteriota</taxon>
        <taxon>Cyanophyceae</taxon>
        <taxon>Oscillatoriophycideae</taxon>
        <taxon>Oscillatoriales</taxon>
    </lineage>
</organism>